<dbReference type="KEGG" id="mhor:MSHOH_0307"/>
<keyword evidence="2" id="KW-1185">Reference proteome</keyword>
<dbReference type="EMBL" id="CP009516">
    <property type="protein sequence ID" value="AKB76790.1"/>
    <property type="molecule type" value="Genomic_DNA"/>
</dbReference>
<reference evidence="1 2" key="1">
    <citation type="submission" date="2014-07" db="EMBL/GenBank/DDBJ databases">
        <title>Methanogenic archaea and the global carbon cycle.</title>
        <authorList>
            <person name="Henriksen J.R."/>
            <person name="Luke J."/>
            <person name="Reinhart S."/>
            <person name="Benedict M.N."/>
            <person name="Youngblut N.D."/>
            <person name="Metcalf M.E."/>
            <person name="Whitaker R.J."/>
            <person name="Metcalf W.W."/>
        </authorList>
    </citation>
    <scope>NUCLEOTIDE SEQUENCE [LARGE SCALE GENOMIC DNA]</scope>
    <source>
        <strain evidence="1 2">HB-1</strain>
    </source>
</reference>
<dbReference type="HOGENOM" id="CLU_2730387_0_0_2"/>
<organism evidence="1 2">
    <name type="scientific">Methanosarcina horonobensis HB-1 = JCM 15518</name>
    <dbReference type="NCBI Taxonomy" id="1434110"/>
    <lineage>
        <taxon>Archaea</taxon>
        <taxon>Methanobacteriati</taxon>
        <taxon>Methanobacteriota</taxon>
        <taxon>Stenosarchaea group</taxon>
        <taxon>Methanomicrobia</taxon>
        <taxon>Methanosarcinales</taxon>
        <taxon>Methanosarcinaceae</taxon>
        <taxon>Methanosarcina</taxon>
    </lineage>
</organism>
<accession>A0A0E3WTV9</accession>
<evidence type="ECO:0000313" key="1">
    <source>
        <dbReference type="EMBL" id="AKB76790.1"/>
    </source>
</evidence>
<evidence type="ECO:0000313" key="2">
    <source>
        <dbReference type="Proteomes" id="UP000033101"/>
    </source>
</evidence>
<sequence>MKGTNIIGGGPYIGGNYWATPVGDGFSQTHHDNNSDGIAEEAYNINSGYRMRTEVTLSKQVPISLLIISLW</sequence>
<dbReference type="STRING" id="1434110.MSHOH_0307"/>
<dbReference type="Proteomes" id="UP000033101">
    <property type="component" value="Chromosome"/>
</dbReference>
<gene>
    <name evidence="1" type="ORF">MSHOH_0307</name>
</gene>
<dbReference type="AlphaFoldDB" id="A0A0E3WTV9"/>
<name>A0A0E3WTV9_9EURY</name>
<proteinExistence type="predicted"/>
<dbReference type="PATRIC" id="fig|1434110.4.peg.359"/>
<protein>
    <submittedName>
        <fullName evidence="1">Cell surface protein</fullName>
    </submittedName>
</protein>